<dbReference type="EMBL" id="CP045119">
    <property type="protein sequence ID" value="QIN84430.1"/>
    <property type="molecule type" value="Genomic_DNA"/>
</dbReference>
<feature type="domain" description="DUF305" evidence="1">
    <location>
        <begin position="103"/>
        <end position="229"/>
    </location>
</feature>
<evidence type="ECO:0000313" key="2">
    <source>
        <dbReference type="EMBL" id="QIN84430.1"/>
    </source>
</evidence>
<accession>A0A6G8QD44</accession>
<dbReference type="InterPro" id="IPR012347">
    <property type="entry name" value="Ferritin-like"/>
</dbReference>
<evidence type="ECO:0000259" key="1">
    <source>
        <dbReference type="Pfam" id="PF03713"/>
    </source>
</evidence>
<gene>
    <name evidence="2" type="ORF">GBA63_18615</name>
</gene>
<sequence>MGPLKNWAPLDLSRPTRVPAPLRPAMKVPTLGLRAVDRALGAAFGRGPAVEPLFGFGGGSGKLFDGLSEEVSAEVPCVVEKDAAFLKWRYGPGSPPNPVTILGAVEMAEVALENAEHEEIRILAEDIVGAQEAEIEELRGIKREEFGTSEIPSAMAQGEMDAMGMTDPQELADKRPLDRAFIDAMMPHYRSAIAMAKVALKESDNQQTKGIARDIVDAQRRETGQMERWREQWSPQG</sequence>
<keyword evidence="3" id="KW-1185">Reference proteome</keyword>
<dbReference type="KEGG" id="rub:GBA63_18615"/>
<reference evidence="2 3" key="1">
    <citation type="submission" date="2019-10" db="EMBL/GenBank/DDBJ databases">
        <title>Rubrobacter sp nov SCSIO 52090 isolated from a deep-sea sediment in the South China Sea.</title>
        <authorList>
            <person name="Chen R.W."/>
        </authorList>
    </citation>
    <scope>NUCLEOTIDE SEQUENCE [LARGE SCALE GENOMIC DNA]</scope>
    <source>
        <strain evidence="2 3">SCSIO 52909</strain>
    </source>
</reference>
<protein>
    <submittedName>
        <fullName evidence="2">DUF305 domain-containing protein</fullName>
    </submittedName>
</protein>
<organism evidence="2 3">
    <name type="scientific">Rubrobacter tropicus</name>
    <dbReference type="NCBI Taxonomy" id="2653851"/>
    <lineage>
        <taxon>Bacteria</taxon>
        <taxon>Bacillati</taxon>
        <taxon>Actinomycetota</taxon>
        <taxon>Rubrobacteria</taxon>
        <taxon>Rubrobacterales</taxon>
        <taxon>Rubrobacteraceae</taxon>
        <taxon>Rubrobacter</taxon>
    </lineage>
</organism>
<dbReference type="PANTHER" id="PTHR36933:SF1">
    <property type="entry name" value="SLL0788 PROTEIN"/>
    <property type="match status" value="1"/>
</dbReference>
<dbReference type="Pfam" id="PF03713">
    <property type="entry name" value="DUF305"/>
    <property type="match status" value="1"/>
</dbReference>
<proteinExistence type="predicted"/>
<dbReference type="InterPro" id="IPR005183">
    <property type="entry name" value="DUF305_CopM-like"/>
</dbReference>
<dbReference type="PANTHER" id="PTHR36933">
    <property type="entry name" value="SLL0788 PROTEIN"/>
    <property type="match status" value="1"/>
</dbReference>
<dbReference type="Gene3D" id="1.20.1260.10">
    <property type="match status" value="1"/>
</dbReference>
<dbReference type="AlphaFoldDB" id="A0A6G8QD44"/>
<evidence type="ECO:0000313" key="3">
    <source>
        <dbReference type="Proteomes" id="UP000501452"/>
    </source>
</evidence>
<name>A0A6G8QD44_9ACTN</name>
<dbReference type="Proteomes" id="UP000501452">
    <property type="component" value="Chromosome"/>
</dbReference>